<name>A0A0Q2XR44_VIBFU</name>
<dbReference type="Pfam" id="PF13589">
    <property type="entry name" value="HATPase_c_3"/>
    <property type="match status" value="1"/>
</dbReference>
<protein>
    <submittedName>
        <fullName evidence="1">DNA mismatch repair protein</fullName>
    </submittedName>
</protein>
<organism evidence="1 2">
    <name type="scientific">Vibrio furnissii</name>
    <dbReference type="NCBI Taxonomy" id="29494"/>
    <lineage>
        <taxon>Bacteria</taxon>
        <taxon>Pseudomonadati</taxon>
        <taxon>Pseudomonadota</taxon>
        <taxon>Gammaproteobacteria</taxon>
        <taxon>Vibrionales</taxon>
        <taxon>Vibrionaceae</taxon>
        <taxon>Vibrio</taxon>
    </lineage>
</organism>
<dbReference type="Gene3D" id="3.30.565.10">
    <property type="entry name" value="Histidine kinase-like ATPase, C-terminal domain"/>
    <property type="match status" value="1"/>
</dbReference>
<dbReference type="InterPro" id="IPR036890">
    <property type="entry name" value="HATPase_C_sf"/>
</dbReference>
<proteinExistence type="predicted"/>
<gene>
    <name evidence="1" type="ORF">AMR76_21600</name>
</gene>
<keyword evidence="2" id="KW-1185">Reference proteome</keyword>
<evidence type="ECO:0000313" key="2">
    <source>
        <dbReference type="Proteomes" id="UP000051221"/>
    </source>
</evidence>
<dbReference type="EMBL" id="LKHS01000031">
    <property type="protein sequence ID" value="KQH83700.1"/>
    <property type="molecule type" value="Genomic_DNA"/>
</dbReference>
<dbReference type="RefSeq" id="WP_055467181.1">
    <property type="nucleotide sequence ID" value="NZ_LKHS01000031.1"/>
</dbReference>
<comment type="caution">
    <text evidence="1">The sequence shown here is derived from an EMBL/GenBank/DDBJ whole genome shotgun (WGS) entry which is preliminary data.</text>
</comment>
<reference evidence="1 2" key="1">
    <citation type="submission" date="2015-08" db="EMBL/GenBank/DDBJ databases">
        <title>Antibacterial properties of a collection of Vibrionaceae strains.</title>
        <authorList>
            <person name="Giubergia S."/>
        </authorList>
    </citation>
    <scope>NUCLEOTIDE SEQUENCE [LARGE SCALE GENOMIC DNA]</scope>
    <source>
        <strain evidence="1 2">S0821</strain>
    </source>
</reference>
<sequence length="668" mass="76803">MQKEQIETTNINHAGIKKHFNRWKLTPERAVIELIANGFDAKATEVRISTSEEFLGTTSVQIIDNGLGIDPDKKLEHFSCFNDSQKVGDDDTQGAHGRGRLAFHLLCANADWYSRCGCKDTKISISSDDLQHYSMLSLLPEQQKHSVVANGRGTCVELTNFTTNLPDDETLLCILQNEFGWRLALNDKLKLYLNNTEVSVPINENRSESIDIDEIPFTVNFFRWKTKPGTENSKNYFVNSDGRVTYSENNSFNRKSQFYLSVYIQSPWVDRFDKNGGSLSFDELDVPLATPSSPIFKSLKTKIFDISRDIYTGFLRQQVESQLDRYEQQGYFPTYKNLSQHDAEWRHTNVRTVIKEIWLVEPSIFNNLGAKQAKVMISLLDKLLVSNENDSLLEVLESVVELDEHRLHQLAEQLNKTTLENIVSTIEVLQRRETVVRKLEELMINNYKDVLETPHLQGIIEANTWLFGEQYSMIGAEEDDFQKTAHNLRQHIKEIDVLAEDDFEQQDLDDGLTIEGVRRQVDLFLARKTKQFDSFGKPYFKCTIIEIKKPSVSLNTKHLRQLEDYAGIIARHPGFSVPNMRFELILVGRKVSNDDMGIPRALKSCEVHNEPGIVFKEERIKGYVKTWSSIKSEFELTNSYLLENLKTRRDTFEHMGSSELVADLQQVC</sequence>
<dbReference type="InParanoid" id="A0A0Q2XR44"/>
<dbReference type="SUPFAM" id="SSF55874">
    <property type="entry name" value="ATPase domain of HSP90 chaperone/DNA topoisomerase II/histidine kinase"/>
    <property type="match status" value="1"/>
</dbReference>
<accession>A0A0Q2XR44</accession>
<evidence type="ECO:0000313" key="1">
    <source>
        <dbReference type="EMBL" id="KQH83700.1"/>
    </source>
</evidence>
<dbReference type="Proteomes" id="UP000051221">
    <property type="component" value="Unassembled WGS sequence"/>
</dbReference>
<dbReference type="AlphaFoldDB" id="A0A0Q2XR44"/>